<dbReference type="PATRIC" id="fig|28087.4.peg.2277"/>
<dbReference type="AlphaFoldDB" id="A0A0W0YHI4"/>
<sequence>MKKMVGLLFLSTSFLIGSAQAGTMGPTKPDWTWVGTFSAGPVWGASAETQTIELAPDIVKTYTMEESNDAIFDGEVFLGIQKTLSQTLQGQLGVAVGFTNNTSLNGSIWDDADPEFDNFIYSYKLQHTHVAVKAKLLAEMGLVAMPWVSGSIGVGFNDAHGFNNTPIIFEALPTPNFASHTETSFTYTVGAGLQKALNEHWQVGVGYEFADWGKSRLGRAEGQTLNSGLSLNHFYTNGVLFNLTYLA</sequence>
<name>A0A0W0YHI4_9GAMM</name>
<organism evidence="2 3">
    <name type="scientific">Legionella sainthelensi</name>
    <dbReference type="NCBI Taxonomy" id="28087"/>
    <lineage>
        <taxon>Bacteria</taxon>
        <taxon>Pseudomonadati</taxon>
        <taxon>Pseudomonadota</taxon>
        <taxon>Gammaproteobacteria</taxon>
        <taxon>Legionellales</taxon>
        <taxon>Legionellaceae</taxon>
        <taxon>Legionella</taxon>
    </lineage>
</organism>
<evidence type="ECO:0000313" key="3">
    <source>
        <dbReference type="Proteomes" id="UP000054621"/>
    </source>
</evidence>
<dbReference type="EMBL" id="LNYV01000034">
    <property type="protein sequence ID" value="KTD55982.1"/>
    <property type="molecule type" value="Genomic_DNA"/>
</dbReference>
<evidence type="ECO:0000256" key="1">
    <source>
        <dbReference type="SAM" id="SignalP"/>
    </source>
</evidence>
<comment type="caution">
    <text evidence="2">The sequence shown here is derived from an EMBL/GenBank/DDBJ whole genome shotgun (WGS) entry which is preliminary data.</text>
</comment>
<reference evidence="2 3" key="1">
    <citation type="submission" date="2015-11" db="EMBL/GenBank/DDBJ databases">
        <title>Genomic analysis of 38 Legionella species identifies large and diverse effector repertoires.</title>
        <authorList>
            <person name="Burstein D."/>
            <person name="Amaro F."/>
            <person name="Zusman T."/>
            <person name="Lifshitz Z."/>
            <person name="Cohen O."/>
            <person name="Gilbert J.A."/>
            <person name="Pupko T."/>
            <person name="Shuman H.A."/>
            <person name="Segal G."/>
        </authorList>
    </citation>
    <scope>NUCLEOTIDE SEQUENCE [LARGE SCALE GENOMIC DNA]</scope>
    <source>
        <strain evidence="2 3">Mt.St.Helens-4</strain>
    </source>
</reference>
<evidence type="ECO:0008006" key="4">
    <source>
        <dbReference type="Google" id="ProtNLM"/>
    </source>
</evidence>
<feature type="chain" id="PRO_5006917603" description="Opacity protein and related surface antigens" evidence="1">
    <location>
        <begin position="22"/>
        <end position="247"/>
    </location>
</feature>
<dbReference type="Proteomes" id="UP000054621">
    <property type="component" value="Unassembled WGS sequence"/>
</dbReference>
<dbReference type="SUPFAM" id="SSF56925">
    <property type="entry name" value="OMPA-like"/>
    <property type="match status" value="1"/>
</dbReference>
<gene>
    <name evidence="2" type="ORF">Lsai_2112</name>
</gene>
<dbReference type="Gene3D" id="2.40.160.20">
    <property type="match status" value="1"/>
</dbReference>
<dbReference type="OrthoDB" id="5647782at2"/>
<dbReference type="eggNOG" id="COG3637">
    <property type="taxonomic scope" value="Bacteria"/>
</dbReference>
<dbReference type="InterPro" id="IPR011250">
    <property type="entry name" value="OMP/PagP_B-barrel"/>
</dbReference>
<proteinExistence type="predicted"/>
<accession>A0A0W0YHI4</accession>
<protein>
    <recommendedName>
        <fullName evidence="4">Opacity protein and related surface antigens</fullName>
    </recommendedName>
</protein>
<feature type="signal peptide" evidence="1">
    <location>
        <begin position="1"/>
        <end position="21"/>
    </location>
</feature>
<dbReference type="RefSeq" id="WP_027271058.1">
    <property type="nucleotide sequence ID" value="NZ_CAAAJE010000012.1"/>
</dbReference>
<evidence type="ECO:0000313" key="2">
    <source>
        <dbReference type="EMBL" id="KTD55982.1"/>
    </source>
</evidence>
<keyword evidence="1" id="KW-0732">Signal</keyword>
<dbReference type="STRING" id="28087.Lsai_2112"/>